<evidence type="ECO:0000256" key="5">
    <source>
        <dbReference type="ARBA" id="ARBA00022679"/>
    </source>
</evidence>
<evidence type="ECO:0000256" key="6">
    <source>
        <dbReference type="ARBA" id="ARBA00022898"/>
    </source>
</evidence>
<gene>
    <name evidence="10" type="ORF">PROFUN_09927</name>
</gene>
<evidence type="ECO:0000256" key="2">
    <source>
        <dbReference type="ARBA" id="ARBA00007441"/>
    </source>
</evidence>
<dbReference type="CDD" id="cd00054">
    <property type="entry name" value="EGF_CA"/>
    <property type="match status" value="1"/>
</dbReference>
<dbReference type="PANTHER" id="PTHR42790">
    <property type="entry name" value="AMINOTRANSFERASE"/>
    <property type="match status" value="1"/>
</dbReference>
<evidence type="ECO:0000313" key="11">
    <source>
        <dbReference type="Proteomes" id="UP000241769"/>
    </source>
</evidence>
<keyword evidence="8" id="KW-0472">Membrane</keyword>
<keyword evidence="8" id="KW-1133">Transmembrane helix</keyword>
<comment type="cofactor">
    <cofactor evidence="1">
        <name>pyridoxal 5'-phosphate</name>
        <dbReference type="ChEBI" id="CHEBI:597326"/>
    </cofactor>
</comment>
<dbReference type="STRING" id="1890364.A0A2P6NG88"/>
<dbReference type="InterPro" id="IPR050859">
    <property type="entry name" value="Class-I_PLP-dep_aminotransf"/>
</dbReference>
<dbReference type="Gene3D" id="2.10.25.10">
    <property type="entry name" value="Laminin"/>
    <property type="match status" value="1"/>
</dbReference>
<dbReference type="Pfam" id="PF11735">
    <property type="entry name" value="CAP59_mtransfer"/>
    <property type="match status" value="1"/>
</dbReference>
<dbReference type="OrthoDB" id="691673at2759"/>
<dbReference type="GO" id="GO:0030170">
    <property type="term" value="F:pyridoxal phosphate binding"/>
    <property type="evidence" value="ECO:0007669"/>
    <property type="project" value="InterPro"/>
</dbReference>
<keyword evidence="7" id="KW-0245">EGF-like domain</keyword>
<dbReference type="InterPro" id="IPR000742">
    <property type="entry name" value="EGF"/>
</dbReference>
<dbReference type="PROSITE" id="PS50026">
    <property type="entry name" value="EGF_3"/>
    <property type="match status" value="1"/>
</dbReference>
<comment type="similarity">
    <text evidence="2">Belongs to the class-I pyridoxal-phosphate-dependent aminotransferase family.</text>
</comment>
<evidence type="ECO:0000259" key="9">
    <source>
        <dbReference type="PROSITE" id="PS50026"/>
    </source>
</evidence>
<keyword evidence="5" id="KW-0808">Transferase</keyword>
<comment type="caution">
    <text evidence="10">The sequence shown here is derived from an EMBL/GenBank/DDBJ whole genome shotgun (WGS) entry which is preliminary data.</text>
</comment>
<keyword evidence="6" id="KW-0663">Pyridoxal phosphate</keyword>
<protein>
    <recommendedName>
        <fullName evidence="9">EGF-like domain-containing protein</fullName>
    </recommendedName>
</protein>
<dbReference type="CDD" id="cd00609">
    <property type="entry name" value="AAT_like"/>
    <property type="match status" value="1"/>
</dbReference>
<dbReference type="GO" id="GO:0008483">
    <property type="term" value="F:transaminase activity"/>
    <property type="evidence" value="ECO:0007669"/>
    <property type="project" value="UniProtKB-KW"/>
</dbReference>
<evidence type="ECO:0000256" key="8">
    <source>
        <dbReference type="SAM" id="Phobius"/>
    </source>
</evidence>
<reference evidence="10 11" key="1">
    <citation type="journal article" date="2018" name="Genome Biol. Evol.">
        <title>Multiple Roots of Fruiting Body Formation in Amoebozoa.</title>
        <authorList>
            <person name="Hillmann F."/>
            <person name="Forbes G."/>
            <person name="Novohradska S."/>
            <person name="Ferling I."/>
            <person name="Riege K."/>
            <person name="Groth M."/>
            <person name="Westermann M."/>
            <person name="Marz M."/>
            <person name="Spaller T."/>
            <person name="Winckler T."/>
            <person name="Schaap P."/>
            <person name="Glockner G."/>
        </authorList>
    </citation>
    <scope>NUCLEOTIDE SEQUENCE [LARGE SCALE GENOMIC DNA]</scope>
    <source>
        <strain evidence="10 11">Jena</strain>
    </source>
</reference>
<dbReference type="InterPro" id="IPR014867">
    <property type="entry name" value="Spore_coat_CotH_CotH2/3/7"/>
</dbReference>
<dbReference type="InterPro" id="IPR015421">
    <property type="entry name" value="PyrdxlP-dep_Trfase_major"/>
</dbReference>
<evidence type="ECO:0000313" key="10">
    <source>
        <dbReference type="EMBL" id="PRP82976.1"/>
    </source>
</evidence>
<sequence>MLQRQHSAESRNDPLFLDETPRVWKLSDVYAQNELPYQVDEFSMIYRATSDTTDEVIQRHRLWPSDESPLPGALTVWEIYATRAERSGVYGYYSLHSMNSCARRSTSLCLGATRSGTGTVQDRFTFSESSSLTALEFDLKCTTINYKEQTLSSQPSAIWLAFLLYRIDWGSRCVAKGFAQEQHKSNGPSNKKMRASVCCLFLLFVFGCTQAQSCYGTHPLTNVTFFCTGGVTHQNMYDGDNYNGLWMESTARCLSKYHSILPGACGCPNNCFSDFGHGSCLNSTAGSGCACERGWKGTDCSVVSCEEDFNPCQNGGSCVNKGGFDVCECADGFHLMDCSAKIRPITPIPQVIPGKQYVKDKYEDDHPLLDMSTITQIRINMSSDSLEKIITGPKGTEEMMTSLLIYNHKMESIQTNATISRSGHISAGFAKKSFRIHFEDETKGQKSIKLKGAQFDTSFQREALAVVVARSMNVPIYRMGYAALYINDIFHGVYVILEDMKKQMLKSRFGNKDGTLCKIKECEPFSAGMSDLLKFCKSGMYGNITAVEETMDVQSYIKSVAIDSMTGNFDGWIVNNNYLLYNDTSSNKVIAFRQDMDGSYGFLWPMAKRGIVDWFTYSRTCDVIPRQVKYVKDYLGYIDLMTTLMAPGGPIENMMTEMHEFILPLGVQDLWHELDYDFTPQRFVDSVAVNVDAPVSSMSLLNFVRERYTDAVAAVEAGRANGTTTLHARQKQTGRGYCGWEDDGSVTNNNQTRLVNYSSLLSQRSAARKPSAIREIEKFVHLPGMISLGGGMPNPSLWPIKSIQLTLDDGREVHVSKELMARGLQYSSSYGVPELVTWLRNLQEKEHRLTENKVPEWEVCVTNGSQDAISKTFDMFLSPGDHIIVENPTYSGAISALHAHRINLVGIDTDHQGMIPESLQKVLDNWDPAKKRPNLLYIIPTGQNPSGSTLTLDRKKKIYDICRHHELIICEDDPYYHLQLPARDGESVEKSQTFLSMDVDGRVMRFDSMSKIISGGLRMGWVTGPKFLVERVQLDQQSSGLHPSGISQVITLSLVNQWGQEGWEKNIKNVQKAYMERRDHMIKYLKGLAEWSVPSAGMFLWYKFPHVRDSRELINNKAREEKVLLVPGAAFSTTPNEPSQHARASYSTASFDQMEEAVKRLSTLLKREMEERPNGSLPHWAWIFVTFFFIWGILSLFLSPFAEKEDDSPTRGIMQEKRLELLKRVYEEKEPHFMECPAINTRRIHERYGYLRSRPMNILFGGNTHNTEAALPTQIRAITELIRYLPQSSFGFSIHESGSKDKTGRILTEAFIPLLHSIGIEPSEIFITSSKEGPNWSADPDQRIPILVDLRNLVISHLWKKSKDYDILLFFNDIFFCVDDLLELIHQHVSQSADITCAFDWHPYYDTKFYDTWVARDIAGKMIWETDVDHFQNHAPSRRRYEQRLPIQVYSCWNGMLIFSAPPLVDQVKFRNPNETKGECRESEANYWLAGKGKIQMIPSIGVGYSEDKYIKGRNEWQTPTLKVEDKEAIDWVEPPEKVRCIAKHGNDYGWGDQVYLPDHL</sequence>
<dbReference type="Pfam" id="PF08757">
    <property type="entry name" value="CotH"/>
    <property type="match status" value="2"/>
</dbReference>
<evidence type="ECO:0000256" key="1">
    <source>
        <dbReference type="ARBA" id="ARBA00001933"/>
    </source>
</evidence>
<proteinExistence type="inferred from homology"/>
<keyword evidence="7" id="KW-1015">Disulfide bond</keyword>
<comment type="caution">
    <text evidence="7">Lacks conserved residue(s) required for the propagation of feature annotation.</text>
</comment>
<feature type="disulfide bond" evidence="7">
    <location>
        <begin position="329"/>
        <end position="338"/>
    </location>
</feature>
<evidence type="ECO:0000256" key="7">
    <source>
        <dbReference type="PROSITE-ProRule" id="PRU00076"/>
    </source>
</evidence>
<dbReference type="Gene3D" id="3.40.640.10">
    <property type="entry name" value="Type I PLP-dependent aspartate aminotransferase-like (Major domain)"/>
    <property type="match status" value="1"/>
</dbReference>
<organism evidence="10 11">
    <name type="scientific">Planoprotostelium fungivorum</name>
    <dbReference type="NCBI Taxonomy" id="1890364"/>
    <lineage>
        <taxon>Eukaryota</taxon>
        <taxon>Amoebozoa</taxon>
        <taxon>Evosea</taxon>
        <taxon>Variosea</taxon>
        <taxon>Cavosteliida</taxon>
        <taxon>Cavosteliaceae</taxon>
        <taxon>Planoprotostelium</taxon>
    </lineage>
</organism>
<feature type="domain" description="EGF-like" evidence="9">
    <location>
        <begin position="301"/>
        <end position="339"/>
    </location>
</feature>
<comment type="subunit">
    <text evidence="3">Homodimer.</text>
</comment>
<dbReference type="GO" id="GO:1901605">
    <property type="term" value="P:alpha-amino acid metabolic process"/>
    <property type="evidence" value="ECO:0007669"/>
    <property type="project" value="TreeGrafter"/>
</dbReference>
<dbReference type="Proteomes" id="UP000241769">
    <property type="component" value="Unassembled WGS sequence"/>
</dbReference>
<dbReference type="EMBL" id="MDYQ01000092">
    <property type="protein sequence ID" value="PRP82976.1"/>
    <property type="molecule type" value="Genomic_DNA"/>
</dbReference>
<keyword evidence="11" id="KW-1185">Reference proteome</keyword>
<dbReference type="FunFam" id="3.90.1150.10:FF:000166">
    <property type="entry name" value="Kynurenine/alpha-aminoadipate aminotransferase, mitochondrial"/>
    <property type="match status" value="1"/>
</dbReference>
<dbReference type="FunFam" id="3.40.640.10:FF:000053">
    <property type="entry name" value="Aminotransferase, class I"/>
    <property type="match status" value="1"/>
</dbReference>
<dbReference type="Pfam" id="PF00155">
    <property type="entry name" value="Aminotran_1_2"/>
    <property type="match status" value="1"/>
</dbReference>
<accession>A0A2P6NG88</accession>
<dbReference type="InParanoid" id="A0A2P6NG88"/>
<evidence type="ECO:0000256" key="3">
    <source>
        <dbReference type="ARBA" id="ARBA00011738"/>
    </source>
</evidence>
<dbReference type="PROSITE" id="PS01186">
    <property type="entry name" value="EGF_2"/>
    <property type="match status" value="1"/>
</dbReference>
<dbReference type="SUPFAM" id="SSF53383">
    <property type="entry name" value="PLP-dependent transferases"/>
    <property type="match status" value="1"/>
</dbReference>
<dbReference type="InterPro" id="IPR004839">
    <property type="entry name" value="Aminotransferase_I/II_large"/>
</dbReference>
<dbReference type="InterPro" id="IPR015424">
    <property type="entry name" value="PyrdxlP-dep_Trfase"/>
</dbReference>
<keyword evidence="4" id="KW-0032">Aminotransferase</keyword>
<feature type="transmembrane region" description="Helical" evidence="8">
    <location>
        <begin position="1179"/>
        <end position="1198"/>
    </location>
</feature>
<name>A0A2P6NG88_9EUKA</name>
<dbReference type="PANTHER" id="PTHR42790:SF19">
    <property type="entry name" value="KYNURENINE_ALPHA-AMINOADIPATE AMINOTRANSFERASE, MITOCHONDRIAL"/>
    <property type="match status" value="1"/>
</dbReference>
<evidence type="ECO:0000256" key="4">
    <source>
        <dbReference type="ARBA" id="ARBA00022576"/>
    </source>
</evidence>
<dbReference type="InterPro" id="IPR021047">
    <property type="entry name" value="Mannosyltransferase_CMT1"/>
</dbReference>
<keyword evidence="8" id="KW-0812">Transmembrane</keyword>